<accession>F9D1Y1</accession>
<gene>
    <name evidence="2" type="ORF">HMPREF9136_0859</name>
</gene>
<feature type="transmembrane region" description="Helical" evidence="1">
    <location>
        <begin position="9"/>
        <end position="31"/>
    </location>
</feature>
<dbReference type="AlphaFoldDB" id="F9D1Y1"/>
<evidence type="ECO:0000313" key="2">
    <source>
        <dbReference type="EMBL" id="EGQ15799.1"/>
    </source>
</evidence>
<dbReference type="Proteomes" id="UP000007820">
    <property type="component" value="Unassembled WGS sequence"/>
</dbReference>
<keyword evidence="1" id="KW-0812">Transmembrane</keyword>
<sequence length="61" mass="6988">MQPKKSKMIFFMFLCFIVEYLTRIIVVISLLRGLAKGYEKAHKGNSSEPFVYGVCTLLTRA</sequence>
<protein>
    <submittedName>
        <fullName evidence="2">Uncharacterized protein</fullName>
    </submittedName>
</protein>
<organism evidence="2 3">
    <name type="scientific">Prevotella dentalis (strain ATCC 49559 / DSM 3688 / JCM 13448 / NCTC 12043 / ES 2772)</name>
    <name type="common">Mitsuokella dentalis</name>
    <dbReference type="NCBI Taxonomy" id="908937"/>
    <lineage>
        <taxon>Bacteria</taxon>
        <taxon>Pseudomonadati</taxon>
        <taxon>Bacteroidota</taxon>
        <taxon>Bacteroidia</taxon>
        <taxon>Bacteroidales</taxon>
        <taxon>Prevotellaceae</taxon>
        <taxon>Prevotella</taxon>
    </lineage>
</organism>
<comment type="caution">
    <text evidence="2">The sequence shown here is derived from an EMBL/GenBank/DDBJ whole genome shotgun (WGS) entry which is preliminary data.</text>
</comment>
<reference evidence="2 3" key="1">
    <citation type="submission" date="2011-04" db="EMBL/GenBank/DDBJ databases">
        <authorList>
            <person name="Muzny D."/>
            <person name="Qin X."/>
            <person name="Deng J."/>
            <person name="Jiang H."/>
            <person name="Liu Y."/>
            <person name="Qu J."/>
            <person name="Song X.-Z."/>
            <person name="Zhang L."/>
            <person name="Thornton R."/>
            <person name="Coyle M."/>
            <person name="Francisco L."/>
            <person name="Jackson L."/>
            <person name="Javaid M."/>
            <person name="Korchina V."/>
            <person name="Kovar C."/>
            <person name="Mata R."/>
            <person name="Mathew T."/>
            <person name="Ngo R."/>
            <person name="Nguyen L."/>
            <person name="Nguyen N."/>
            <person name="Okwuonu G."/>
            <person name="Ongeri F."/>
            <person name="Pham C."/>
            <person name="Simmons D."/>
            <person name="Wilczek-Boney K."/>
            <person name="Hale W."/>
            <person name="Jakkamsetti A."/>
            <person name="Pham P."/>
            <person name="Ruth R."/>
            <person name="San Lucas F."/>
            <person name="Warren J."/>
            <person name="Zhang J."/>
            <person name="Zhao Z."/>
            <person name="Zhou C."/>
            <person name="Zhu D."/>
            <person name="Lee S."/>
            <person name="Bess C."/>
            <person name="Blankenburg K."/>
            <person name="Forbes L."/>
            <person name="Fu Q."/>
            <person name="Gubbala S."/>
            <person name="Hirani K."/>
            <person name="Jayaseelan J.C."/>
            <person name="Lara F."/>
            <person name="Munidasa M."/>
            <person name="Palculict T."/>
            <person name="Patil S."/>
            <person name="Pu L.-L."/>
            <person name="Saada N."/>
            <person name="Tang L."/>
            <person name="Weissenberger G."/>
            <person name="Zhu Y."/>
            <person name="Hemphill L."/>
            <person name="Shang Y."/>
            <person name="Youmans B."/>
            <person name="Ayvaz T."/>
            <person name="Ross M."/>
            <person name="Santibanez J."/>
            <person name="Aqrawi P."/>
            <person name="Gross S."/>
            <person name="Joshi V."/>
            <person name="Fowler G."/>
            <person name="Nazareth L."/>
            <person name="Reid J."/>
            <person name="Worley K."/>
            <person name="Petrosino J."/>
            <person name="Highlander S."/>
            <person name="Gibbs R."/>
        </authorList>
    </citation>
    <scope>NUCLEOTIDE SEQUENCE [LARGE SCALE GENOMIC DNA]</scope>
    <source>
        <strain evidence="2 3">DSM 3688</strain>
    </source>
</reference>
<keyword evidence="1" id="KW-1133">Transmembrane helix</keyword>
<name>F9D1Y1_PREDD</name>
<keyword evidence="1" id="KW-0472">Membrane</keyword>
<proteinExistence type="predicted"/>
<dbReference type="EMBL" id="AFPW01000012">
    <property type="protein sequence ID" value="EGQ15799.1"/>
    <property type="molecule type" value="Genomic_DNA"/>
</dbReference>
<evidence type="ECO:0000313" key="3">
    <source>
        <dbReference type="Proteomes" id="UP000007820"/>
    </source>
</evidence>
<evidence type="ECO:0000256" key="1">
    <source>
        <dbReference type="SAM" id="Phobius"/>
    </source>
</evidence>